<dbReference type="Gene3D" id="3.40.50.300">
    <property type="entry name" value="P-loop containing nucleotide triphosphate hydrolases"/>
    <property type="match status" value="1"/>
</dbReference>
<evidence type="ECO:0000313" key="4">
    <source>
        <dbReference type="EMBL" id="KAD7477625.1"/>
    </source>
</evidence>
<dbReference type="Gene3D" id="3.80.10.10">
    <property type="entry name" value="Ribonuclease Inhibitor"/>
    <property type="match status" value="3"/>
</dbReference>
<dbReference type="GO" id="GO:0043531">
    <property type="term" value="F:ADP binding"/>
    <property type="evidence" value="ECO:0007669"/>
    <property type="project" value="InterPro"/>
</dbReference>
<dbReference type="Gene3D" id="1.10.8.430">
    <property type="entry name" value="Helical domain of apoptotic protease-activating factors"/>
    <property type="match status" value="1"/>
</dbReference>
<sequence>MMVVGTVVTDDEGWRECSVNWEGGEKLGIWHEKGAIDIIVDTISKILSNRRVDDYIDDNGLIGMSVRMEGLEKELDIGSGDVLMIGICGIGGSGKSTLASCICMKICDKFQGYCFIDNIREYCKTKGVKKLQEKMLSLLLNSEKTKLQDPEAGKVEIQKRLQRRSVLIILDDVDQIDQLDALVGSHRWFGSGTRVIITTREKQLLISHKVDKVLEVELLSEEESTELLNKRAYNEKNPVKDYEKLSSSVVSYAAGLPLALKVLGSSLYGNDENEWRSALDRLKENPEMKIIEKLKISYDGLKPLEKELFLDIACFFRWKGKDEAMEIFEACDYHPVIGIKTLEQKSLITTIDDKFDMHDLIQEMGHHIVKGDGDNRRNSEKHSRVWEIEDIDNLAEPTTENDDIEAMCVYTGVDASCFYETISKRKKLRWLRVYPLFNSPAEGPNFLSNELRYIDWDSYPRSPFPDTFRPNKLVVLKLRNSLTEELWKGYKVLPNLKVLELVGMENLVHTPNFDGLKCLQKLKILNCKWIAEIDPSLGNHTRLEILILSYCKKLYKLFPKISQMEKLKYLEIKECGKLLKFPEIKSNMKSLVRLYLDSVEIDYKLSSIGERCANLKILHLINCSYTNFDEAKFDRLKHLEDYISTNLHANETFHRFTIWLQPPFPHLITSLQKLALNDFYWHDEEISNDIGQLANLLSLSLCYNRFTRIHFNLSHLTRLKHLDLSHCPLLVEVPELPTRLASFRAVDCAKLTSMGDSYKKCKWLCQVSLIKGTIINDGSSLLEFMLQGNATENKNMVLELDGFKNAKEMALFSGDRCRLRLPENWRNDFSGLLMCTLADGFGAISMKQVMPMESDMQPEDNKACEEISRCVLFAWYVSFASLRHNAPTWWKSINNAHSISFKASKDRYGKCYGLGVRLVARKSGTHPMETLTAQEESEFSHYTPKFRIVKESESKLKIRMFA</sequence>
<gene>
    <name evidence="4" type="ORF">E3N88_00761</name>
</gene>
<comment type="caution">
    <text evidence="4">The sequence shown here is derived from an EMBL/GenBank/DDBJ whole genome shotgun (WGS) entry which is preliminary data.</text>
</comment>
<dbReference type="Proteomes" id="UP000326396">
    <property type="component" value="Linkage Group LG1"/>
</dbReference>
<dbReference type="Pfam" id="PF23282">
    <property type="entry name" value="WHD_ROQ1"/>
    <property type="match status" value="1"/>
</dbReference>
<dbReference type="InterPro" id="IPR002182">
    <property type="entry name" value="NB-ARC"/>
</dbReference>
<dbReference type="InterPro" id="IPR058192">
    <property type="entry name" value="WHD_ROQ1-like"/>
</dbReference>
<proteinExistence type="predicted"/>
<dbReference type="AlphaFoldDB" id="A0A5N6PZ29"/>
<dbReference type="PANTHER" id="PTHR11017:SF340">
    <property type="entry name" value="NB-ARC-RELATED"/>
    <property type="match status" value="1"/>
</dbReference>
<dbReference type="SMART" id="SM00382">
    <property type="entry name" value="AAA"/>
    <property type="match status" value="1"/>
</dbReference>
<feature type="domain" description="AAA+ ATPase" evidence="3">
    <location>
        <begin position="81"/>
        <end position="220"/>
    </location>
</feature>
<dbReference type="InterPro" id="IPR042197">
    <property type="entry name" value="Apaf_helical"/>
</dbReference>
<dbReference type="PANTHER" id="PTHR11017">
    <property type="entry name" value="LEUCINE-RICH REPEAT-CONTAINING PROTEIN"/>
    <property type="match status" value="1"/>
</dbReference>
<dbReference type="EMBL" id="SZYD01000001">
    <property type="protein sequence ID" value="KAD7477625.1"/>
    <property type="molecule type" value="Genomic_DNA"/>
</dbReference>
<reference evidence="4 5" key="1">
    <citation type="submission" date="2019-05" db="EMBL/GenBank/DDBJ databases">
        <title>Mikania micrantha, genome provides insights into the molecular mechanism of rapid growth.</title>
        <authorList>
            <person name="Liu B."/>
        </authorList>
    </citation>
    <scope>NUCLEOTIDE SEQUENCE [LARGE SCALE GENOMIC DNA]</scope>
    <source>
        <strain evidence="4">NLD-2019</strain>
        <tissue evidence="4">Leaf</tissue>
    </source>
</reference>
<accession>A0A5N6PZ29</accession>
<dbReference type="GO" id="GO:0006952">
    <property type="term" value="P:defense response"/>
    <property type="evidence" value="ECO:0007669"/>
    <property type="project" value="InterPro"/>
</dbReference>
<evidence type="ECO:0000313" key="5">
    <source>
        <dbReference type="Proteomes" id="UP000326396"/>
    </source>
</evidence>
<evidence type="ECO:0000259" key="3">
    <source>
        <dbReference type="SMART" id="SM00382"/>
    </source>
</evidence>
<dbReference type="SUPFAM" id="SSF52540">
    <property type="entry name" value="P-loop containing nucleoside triphosphate hydrolases"/>
    <property type="match status" value="1"/>
</dbReference>
<organism evidence="4 5">
    <name type="scientific">Mikania micrantha</name>
    <name type="common">bitter vine</name>
    <dbReference type="NCBI Taxonomy" id="192012"/>
    <lineage>
        <taxon>Eukaryota</taxon>
        <taxon>Viridiplantae</taxon>
        <taxon>Streptophyta</taxon>
        <taxon>Embryophyta</taxon>
        <taxon>Tracheophyta</taxon>
        <taxon>Spermatophyta</taxon>
        <taxon>Magnoliopsida</taxon>
        <taxon>eudicotyledons</taxon>
        <taxon>Gunneridae</taxon>
        <taxon>Pentapetalae</taxon>
        <taxon>asterids</taxon>
        <taxon>campanulids</taxon>
        <taxon>Asterales</taxon>
        <taxon>Asteraceae</taxon>
        <taxon>Asteroideae</taxon>
        <taxon>Heliantheae alliance</taxon>
        <taxon>Eupatorieae</taxon>
        <taxon>Mikania</taxon>
    </lineage>
</organism>
<evidence type="ECO:0000256" key="2">
    <source>
        <dbReference type="ARBA" id="ARBA00022737"/>
    </source>
</evidence>
<keyword evidence="1" id="KW-0433">Leucine-rich repeat</keyword>
<name>A0A5N6PZ29_9ASTR</name>
<dbReference type="InterPro" id="IPR027417">
    <property type="entry name" value="P-loop_NTPase"/>
</dbReference>
<dbReference type="PRINTS" id="PR00364">
    <property type="entry name" value="DISEASERSIST"/>
</dbReference>
<dbReference type="InterPro" id="IPR003593">
    <property type="entry name" value="AAA+_ATPase"/>
</dbReference>
<dbReference type="InterPro" id="IPR032675">
    <property type="entry name" value="LRR_dom_sf"/>
</dbReference>
<keyword evidence="5" id="KW-1185">Reference proteome</keyword>
<evidence type="ECO:0000256" key="1">
    <source>
        <dbReference type="ARBA" id="ARBA00022614"/>
    </source>
</evidence>
<dbReference type="Pfam" id="PF00931">
    <property type="entry name" value="NB-ARC"/>
    <property type="match status" value="1"/>
</dbReference>
<dbReference type="SUPFAM" id="SSF52058">
    <property type="entry name" value="L domain-like"/>
    <property type="match status" value="1"/>
</dbReference>
<dbReference type="InterPro" id="IPR044974">
    <property type="entry name" value="Disease_R_plants"/>
</dbReference>
<protein>
    <recommendedName>
        <fullName evidence="3">AAA+ ATPase domain-containing protein</fullName>
    </recommendedName>
</protein>
<keyword evidence="2" id="KW-0677">Repeat</keyword>